<evidence type="ECO:0008006" key="3">
    <source>
        <dbReference type="Google" id="ProtNLM"/>
    </source>
</evidence>
<dbReference type="PANTHER" id="PTHR33198">
    <property type="entry name" value="ANK_REP_REGION DOMAIN-CONTAINING PROTEIN-RELATED"/>
    <property type="match status" value="1"/>
</dbReference>
<keyword evidence="2" id="KW-1185">Reference proteome</keyword>
<dbReference type="PANTHER" id="PTHR33198:SF20">
    <property type="entry name" value="RETROTRANSPOSON GAG DOMAIN-CONTAINING PROTEIN"/>
    <property type="match status" value="1"/>
</dbReference>
<evidence type="ECO:0000313" key="1">
    <source>
        <dbReference type="EnsemblMetazoa" id="SMAR001026-PA"/>
    </source>
</evidence>
<accession>T1IJF9</accession>
<sequence length="102" mass="12065">MQADEKRQIVLLLHVAGELIAKIFETFTFTAPEDENKFEDVEAKFEAYFHPRSTKVIDSYKFQARYQLPEEILKQFITDLKNMVKRCNYGNQTDRMLRDVGI</sequence>
<reference evidence="1" key="2">
    <citation type="submission" date="2015-02" db="UniProtKB">
        <authorList>
            <consortium name="EnsemblMetazoa"/>
        </authorList>
    </citation>
    <scope>IDENTIFICATION</scope>
</reference>
<proteinExistence type="predicted"/>
<dbReference type="OMA" id="NGWLTEF"/>
<protein>
    <recommendedName>
        <fullName evidence="3">Retrotransposon gag domain-containing protein</fullName>
    </recommendedName>
</protein>
<dbReference type="EnsemblMetazoa" id="SMAR001026-RA">
    <property type="protein sequence ID" value="SMAR001026-PA"/>
    <property type="gene ID" value="SMAR001026"/>
</dbReference>
<reference evidence="2" key="1">
    <citation type="submission" date="2011-05" db="EMBL/GenBank/DDBJ databases">
        <authorList>
            <person name="Richards S.R."/>
            <person name="Qu J."/>
            <person name="Jiang H."/>
            <person name="Jhangiani S.N."/>
            <person name="Agravi P."/>
            <person name="Goodspeed R."/>
            <person name="Gross S."/>
            <person name="Mandapat C."/>
            <person name="Jackson L."/>
            <person name="Mathew T."/>
            <person name="Pu L."/>
            <person name="Thornton R."/>
            <person name="Saada N."/>
            <person name="Wilczek-Boney K.B."/>
            <person name="Lee S."/>
            <person name="Kovar C."/>
            <person name="Wu Y."/>
            <person name="Scherer S.E."/>
            <person name="Worley K.C."/>
            <person name="Muzny D.M."/>
            <person name="Gibbs R."/>
        </authorList>
    </citation>
    <scope>NUCLEOTIDE SEQUENCE</scope>
    <source>
        <strain evidence="2">Brora</strain>
    </source>
</reference>
<dbReference type="EMBL" id="JH430271">
    <property type="status" value="NOT_ANNOTATED_CDS"/>
    <property type="molecule type" value="Genomic_DNA"/>
</dbReference>
<dbReference type="Proteomes" id="UP000014500">
    <property type="component" value="Unassembled WGS sequence"/>
</dbReference>
<dbReference type="HOGENOM" id="CLU_2280882_0_0_1"/>
<dbReference type="STRING" id="126957.T1IJF9"/>
<dbReference type="PhylomeDB" id="T1IJF9"/>
<name>T1IJF9_STRMM</name>
<organism evidence="1 2">
    <name type="scientific">Strigamia maritima</name>
    <name type="common">European centipede</name>
    <name type="synonym">Geophilus maritimus</name>
    <dbReference type="NCBI Taxonomy" id="126957"/>
    <lineage>
        <taxon>Eukaryota</taxon>
        <taxon>Metazoa</taxon>
        <taxon>Ecdysozoa</taxon>
        <taxon>Arthropoda</taxon>
        <taxon>Myriapoda</taxon>
        <taxon>Chilopoda</taxon>
        <taxon>Pleurostigmophora</taxon>
        <taxon>Geophilomorpha</taxon>
        <taxon>Linotaeniidae</taxon>
        <taxon>Strigamia</taxon>
    </lineage>
</organism>
<evidence type="ECO:0000313" key="2">
    <source>
        <dbReference type="Proteomes" id="UP000014500"/>
    </source>
</evidence>
<dbReference type="AlphaFoldDB" id="T1IJF9"/>